<keyword evidence="9 10" id="KW-0067">ATP-binding</keyword>
<dbReference type="FunFam" id="3.40.50.300:FF:000802">
    <property type="entry name" value="Sulfate adenylyltransferase"/>
    <property type="match status" value="1"/>
</dbReference>
<evidence type="ECO:0000256" key="2">
    <source>
        <dbReference type="ARBA" id="ARBA00002632"/>
    </source>
</evidence>
<dbReference type="InterPro" id="IPR004360">
    <property type="entry name" value="Glyas_Fos-R_dOase_dom"/>
</dbReference>
<dbReference type="EC" id="2.7.1.25" evidence="4 10"/>
<dbReference type="GO" id="GO:0019379">
    <property type="term" value="P:sulfate assimilation, phosphoadenylyl sulfate reduction by phosphoadenylyl-sulfate reductase (thioredoxin)"/>
    <property type="evidence" value="ECO:0007669"/>
    <property type="project" value="TreeGrafter"/>
</dbReference>
<keyword evidence="5 10" id="KW-0597">Phosphoprotein</keyword>
<name>A0A951PIW3_9CYAN</name>
<dbReference type="GO" id="GO:0005524">
    <property type="term" value="F:ATP binding"/>
    <property type="evidence" value="ECO:0007669"/>
    <property type="project" value="UniProtKB-UniRule"/>
</dbReference>
<feature type="domain" description="VOC" evidence="12">
    <location>
        <begin position="207"/>
        <end position="333"/>
    </location>
</feature>
<comment type="caution">
    <text evidence="13">The sequence shown here is derived from an EMBL/GenBank/DDBJ whole genome shotgun (WGS) entry which is preliminary data.</text>
</comment>
<dbReference type="HAMAP" id="MF_00065">
    <property type="entry name" value="Adenylyl_sulf_kinase"/>
    <property type="match status" value="1"/>
</dbReference>
<dbReference type="PANTHER" id="PTHR42700:SF1">
    <property type="entry name" value="SULFATE ADENYLYLTRANSFERASE"/>
    <property type="match status" value="1"/>
</dbReference>
<gene>
    <name evidence="10 13" type="primary">cysC</name>
    <name evidence="13" type="ORF">KME25_10090</name>
</gene>
<dbReference type="NCBIfam" id="TIGR00455">
    <property type="entry name" value="apsK"/>
    <property type="match status" value="1"/>
</dbReference>
<evidence type="ECO:0000256" key="10">
    <source>
        <dbReference type="HAMAP-Rule" id="MF_00065"/>
    </source>
</evidence>
<dbReference type="GO" id="GO:0004781">
    <property type="term" value="F:sulfate adenylyltransferase (ATP) activity"/>
    <property type="evidence" value="ECO:0007669"/>
    <property type="project" value="TreeGrafter"/>
</dbReference>
<dbReference type="GO" id="GO:0005737">
    <property type="term" value="C:cytoplasm"/>
    <property type="evidence" value="ECO:0007669"/>
    <property type="project" value="TreeGrafter"/>
</dbReference>
<dbReference type="InterPro" id="IPR002891">
    <property type="entry name" value="APS"/>
</dbReference>
<dbReference type="InterPro" id="IPR050512">
    <property type="entry name" value="Sulf_AdTrans/APS_kinase"/>
</dbReference>
<dbReference type="PROSITE" id="PS51819">
    <property type="entry name" value="VOC"/>
    <property type="match status" value="1"/>
</dbReference>
<dbReference type="InterPro" id="IPR027417">
    <property type="entry name" value="P-loop_NTPase"/>
</dbReference>
<dbReference type="NCBIfam" id="NF003013">
    <property type="entry name" value="PRK03846.1"/>
    <property type="match status" value="1"/>
</dbReference>
<dbReference type="SUPFAM" id="SSF54593">
    <property type="entry name" value="Glyoxalase/Bleomycin resistance protein/Dihydroxybiphenyl dioxygenase"/>
    <property type="match status" value="1"/>
</dbReference>
<evidence type="ECO:0000256" key="7">
    <source>
        <dbReference type="ARBA" id="ARBA00022741"/>
    </source>
</evidence>
<evidence type="ECO:0000256" key="3">
    <source>
        <dbReference type="ARBA" id="ARBA00004806"/>
    </source>
</evidence>
<dbReference type="NCBIfam" id="NF002059">
    <property type="entry name" value="PRK00889.1"/>
    <property type="match status" value="1"/>
</dbReference>
<dbReference type="Gene3D" id="3.10.180.10">
    <property type="entry name" value="2,3-Dihydroxybiphenyl 1,2-Dioxygenase, domain 1"/>
    <property type="match status" value="1"/>
</dbReference>
<reference evidence="13" key="1">
    <citation type="submission" date="2021-05" db="EMBL/GenBank/DDBJ databases">
        <authorList>
            <person name="Pietrasiak N."/>
            <person name="Ward R."/>
            <person name="Stajich J.E."/>
            <person name="Kurbessoian T."/>
        </authorList>
    </citation>
    <scope>NUCLEOTIDE SEQUENCE</scope>
    <source>
        <strain evidence="13">CPER-KK1</strain>
    </source>
</reference>
<dbReference type="GO" id="GO:0010134">
    <property type="term" value="P:sulfate assimilation via adenylyl sulfate reduction"/>
    <property type="evidence" value="ECO:0007669"/>
    <property type="project" value="TreeGrafter"/>
</dbReference>
<proteinExistence type="inferred from homology"/>
<dbReference type="InterPro" id="IPR037523">
    <property type="entry name" value="VOC_core"/>
</dbReference>
<dbReference type="Gene3D" id="3.40.50.300">
    <property type="entry name" value="P-loop containing nucleotide triphosphate hydrolases"/>
    <property type="match status" value="1"/>
</dbReference>
<evidence type="ECO:0000256" key="9">
    <source>
        <dbReference type="ARBA" id="ARBA00022840"/>
    </source>
</evidence>
<keyword evidence="8 10" id="KW-0418">Kinase</keyword>
<dbReference type="EMBL" id="JAHHIF010000010">
    <property type="protein sequence ID" value="MBW4544775.1"/>
    <property type="molecule type" value="Genomic_DNA"/>
</dbReference>
<accession>A0A951PIW3</accession>
<dbReference type="Pfam" id="PF00903">
    <property type="entry name" value="Glyoxalase"/>
    <property type="match status" value="1"/>
</dbReference>
<dbReference type="GO" id="GO:0070814">
    <property type="term" value="P:hydrogen sulfide biosynthetic process"/>
    <property type="evidence" value="ECO:0007669"/>
    <property type="project" value="UniProtKB-UniRule"/>
</dbReference>
<dbReference type="Pfam" id="PF01583">
    <property type="entry name" value="APS_kinase"/>
    <property type="match status" value="1"/>
</dbReference>
<evidence type="ECO:0000256" key="8">
    <source>
        <dbReference type="ARBA" id="ARBA00022777"/>
    </source>
</evidence>
<evidence type="ECO:0000256" key="6">
    <source>
        <dbReference type="ARBA" id="ARBA00022679"/>
    </source>
</evidence>
<comment type="similarity">
    <text evidence="10 11">Belongs to the APS kinase family.</text>
</comment>
<keyword evidence="7 10" id="KW-0547">Nucleotide-binding</keyword>
<dbReference type="GO" id="GO:0004020">
    <property type="term" value="F:adenylylsulfate kinase activity"/>
    <property type="evidence" value="ECO:0007669"/>
    <property type="project" value="UniProtKB-UniRule"/>
</dbReference>
<protein>
    <recommendedName>
        <fullName evidence="4 10">Adenylyl-sulfate kinase</fullName>
        <ecNumber evidence="4 10">2.7.1.25</ecNumber>
    </recommendedName>
    <alternativeName>
        <fullName evidence="10">APS kinase</fullName>
    </alternativeName>
    <alternativeName>
        <fullName evidence="10">ATP adenosine-5'-phosphosulfate 3'-phosphotransferase</fullName>
    </alternativeName>
    <alternativeName>
        <fullName evidence="10">Adenosine-5'-phosphosulfate kinase</fullName>
    </alternativeName>
</protein>
<comment type="pathway">
    <text evidence="3 10 11">Sulfur metabolism; hydrogen sulfide biosynthesis; sulfite from sulfate: step 2/3.</text>
</comment>
<dbReference type="Proteomes" id="UP000753908">
    <property type="component" value="Unassembled WGS sequence"/>
</dbReference>
<evidence type="ECO:0000256" key="11">
    <source>
        <dbReference type="RuleBase" id="RU004347"/>
    </source>
</evidence>
<evidence type="ECO:0000313" key="13">
    <source>
        <dbReference type="EMBL" id="MBW4544775.1"/>
    </source>
</evidence>
<keyword evidence="6 10" id="KW-0808">Transferase</keyword>
<feature type="active site" description="Phosphoserine intermediate" evidence="10">
    <location>
        <position position="109"/>
    </location>
</feature>
<comment type="function">
    <text evidence="2 10 11">Catalyzes the synthesis of activated sulfate.</text>
</comment>
<dbReference type="SUPFAM" id="SSF52540">
    <property type="entry name" value="P-loop containing nucleoside triphosphate hydrolases"/>
    <property type="match status" value="1"/>
</dbReference>
<dbReference type="InterPro" id="IPR029068">
    <property type="entry name" value="Glyas_Bleomycin-R_OHBP_Dase"/>
</dbReference>
<organism evidence="13 14">
    <name type="scientific">Symplocastrum torsivum CPER-KK1</name>
    <dbReference type="NCBI Taxonomy" id="450513"/>
    <lineage>
        <taxon>Bacteria</taxon>
        <taxon>Bacillati</taxon>
        <taxon>Cyanobacteriota</taxon>
        <taxon>Cyanophyceae</taxon>
        <taxon>Oscillatoriophycideae</taxon>
        <taxon>Oscillatoriales</taxon>
        <taxon>Microcoleaceae</taxon>
        <taxon>Symplocastrum</taxon>
    </lineage>
</organism>
<evidence type="ECO:0000256" key="4">
    <source>
        <dbReference type="ARBA" id="ARBA00012121"/>
    </source>
</evidence>
<reference evidence="13" key="2">
    <citation type="journal article" date="2022" name="Microbiol. Resour. Announc.">
        <title>Metagenome Sequencing to Explore Phylogenomics of Terrestrial Cyanobacteria.</title>
        <authorList>
            <person name="Ward R.D."/>
            <person name="Stajich J.E."/>
            <person name="Johansen J.R."/>
            <person name="Huntemann M."/>
            <person name="Clum A."/>
            <person name="Foster B."/>
            <person name="Foster B."/>
            <person name="Roux S."/>
            <person name="Palaniappan K."/>
            <person name="Varghese N."/>
            <person name="Mukherjee S."/>
            <person name="Reddy T.B.K."/>
            <person name="Daum C."/>
            <person name="Copeland A."/>
            <person name="Chen I.A."/>
            <person name="Ivanova N.N."/>
            <person name="Kyrpides N.C."/>
            <person name="Shapiro N."/>
            <person name="Eloe-Fadrosh E.A."/>
            <person name="Pietrasiak N."/>
        </authorList>
    </citation>
    <scope>NUCLEOTIDE SEQUENCE</scope>
    <source>
        <strain evidence="13">CPER-KK1</strain>
    </source>
</reference>
<evidence type="ECO:0000256" key="1">
    <source>
        <dbReference type="ARBA" id="ARBA00001823"/>
    </source>
</evidence>
<feature type="binding site" evidence="10">
    <location>
        <begin position="35"/>
        <end position="42"/>
    </location>
    <ligand>
        <name>ATP</name>
        <dbReference type="ChEBI" id="CHEBI:30616"/>
    </ligand>
</feature>
<dbReference type="CDD" id="cd02027">
    <property type="entry name" value="APSK"/>
    <property type="match status" value="1"/>
</dbReference>
<dbReference type="PANTHER" id="PTHR42700">
    <property type="entry name" value="SULFATE ADENYLYLTRANSFERASE"/>
    <property type="match status" value="1"/>
</dbReference>
<evidence type="ECO:0000259" key="12">
    <source>
        <dbReference type="PROSITE" id="PS51819"/>
    </source>
</evidence>
<dbReference type="InterPro" id="IPR059117">
    <property type="entry name" value="APS_kinase_dom"/>
</dbReference>
<evidence type="ECO:0000313" key="14">
    <source>
        <dbReference type="Proteomes" id="UP000753908"/>
    </source>
</evidence>
<comment type="catalytic activity">
    <reaction evidence="1 10 11">
        <text>adenosine 5'-phosphosulfate + ATP = 3'-phosphoadenylyl sulfate + ADP + H(+)</text>
        <dbReference type="Rhea" id="RHEA:24152"/>
        <dbReference type="ChEBI" id="CHEBI:15378"/>
        <dbReference type="ChEBI" id="CHEBI:30616"/>
        <dbReference type="ChEBI" id="CHEBI:58243"/>
        <dbReference type="ChEBI" id="CHEBI:58339"/>
        <dbReference type="ChEBI" id="CHEBI:456216"/>
        <dbReference type="EC" id="2.7.1.25"/>
    </reaction>
</comment>
<evidence type="ECO:0000256" key="5">
    <source>
        <dbReference type="ARBA" id="ARBA00022553"/>
    </source>
</evidence>
<dbReference type="AlphaFoldDB" id="A0A951PIW3"/>
<sequence length="342" mass="38622">MSIDTQVLQEISLTPSLGVISHEEQKCGVTIWLTGLSGGGKTTISRFLEKELRTQGYRVAVLDGDVVRQNLTQGLGFSREDRDENVRRIGFMADLLTQNGVFVIVSAISPYRSVRQEVRQRIGDFIEVYVNAPLEVCEQRDVKGLYKRVRDGEIKHFTGIDDPYESPLSPDVECRTDQESVDESATKILVKLTELGYFQNQKASSNIPFHLSISVDSLELTRNFYKDIIGVSERRTGRSSIHFDFYGCQLTCHHVPGYSAKNIQREVGAEDVPVPHFGAALTFQEFSSLKERLIDYGIKFIKKPHIRFIGKGHEQYVMFLEDPSGHGIEIKSFTRVPVGTWA</sequence>